<reference evidence="3 4" key="1">
    <citation type="submission" date="2018-06" db="EMBL/GenBank/DDBJ databases">
        <title>Lujinxingia sediminis gen. nov. sp. nov., a new facultative anaerobic member of the class Deltaproteobacteria, and proposal of Lujinxingaceae fam. nov.</title>
        <authorList>
            <person name="Guo L.-Y."/>
            <person name="Li C.-M."/>
            <person name="Wang S."/>
            <person name="Du Z.-J."/>
        </authorList>
    </citation>
    <scope>NUCLEOTIDE SEQUENCE [LARGE SCALE GENOMIC DNA]</scope>
    <source>
        <strain evidence="3 4">FA350</strain>
    </source>
</reference>
<protein>
    <submittedName>
        <fullName evidence="3">Uncharacterized protein</fullName>
    </submittedName>
</protein>
<feature type="region of interest" description="Disordered" evidence="1">
    <location>
        <begin position="29"/>
        <end position="73"/>
    </location>
</feature>
<dbReference type="AlphaFoldDB" id="A0A2Z4FKN9"/>
<dbReference type="EMBL" id="CP030032">
    <property type="protein sequence ID" value="AWV89365.1"/>
    <property type="molecule type" value="Genomic_DNA"/>
</dbReference>
<keyword evidence="4" id="KW-1185">Reference proteome</keyword>
<accession>A0A2Z4FKN9</accession>
<name>A0A2Z4FKN9_9DELT</name>
<evidence type="ECO:0000256" key="1">
    <source>
        <dbReference type="SAM" id="MobiDB-lite"/>
    </source>
</evidence>
<feature type="region of interest" description="Disordered" evidence="1">
    <location>
        <begin position="189"/>
        <end position="210"/>
    </location>
</feature>
<feature type="chain" id="PRO_5043411206" evidence="2">
    <location>
        <begin position="23"/>
        <end position="317"/>
    </location>
</feature>
<dbReference type="Proteomes" id="UP000249799">
    <property type="component" value="Chromosome"/>
</dbReference>
<keyword evidence="2" id="KW-0732">Signal</keyword>
<sequence length="317" mass="32500">MFEKAKLKFAIIALCCAFVGVAACGDDSSKGGGDSSNNQQQAGSSSFTVEVEAEGSTDTLSGSQKDEAAGEGSWGASIAGPMLHLTLASSDGSILSAVVITSEDERAPGTFALEDISLTSAMAGNVYAGTGAGTVTLSNCPRKMGDHVKGSFNNVVLKSEIGGDATQTISGNFDVVVYTKAGDLFCETETTPDNNTPGNNTPGNNTPGNNTPGNNGGTCRADECVEGGTCCPYMGCLANCNTECVMSEECMGGMNPAACSTCAMECLDSCGVSSECRSALVDLETCTDQYSCYETEDEDAEDQCVKDNCCSQLNAAF</sequence>
<evidence type="ECO:0000313" key="3">
    <source>
        <dbReference type="EMBL" id="AWV89365.1"/>
    </source>
</evidence>
<evidence type="ECO:0000313" key="4">
    <source>
        <dbReference type="Proteomes" id="UP000249799"/>
    </source>
</evidence>
<feature type="signal peptide" evidence="2">
    <location>
        <begin position="1"/>
        <end position="22"/>
    </location>
</feature>
<dbReference type="RefSeq" id="WP_111333821.1">
    <property type="nucleotide sequence ID" value="NZ_CP030032.1"/>
</dbReference>
<dbReference type="KEGG" id="bsed:DN745_08460"/>
<organism evidence="3 4">
    <name type="scientific">Bradymonas sediminis</name>
    <dbReference type="NCBI Taxonomy" id="1548548"/>
    <lineage>
        <taxon>Bacteria</taxon>
        <taxon>Deltaproteobacteria</taxon>
        <taxon>Bradymonadales</taxon>
        <taxon>Bradymonadaceae</taxon>
        <taxon>Bradymonas</taxon>
    </lineage>
</organism>
<evidence type="ECO:0000256" key="2">
    <source>
        <dbReference type="SAM" id="SignalP"/>
    </source>
</evidence>
<dbReference type="OrthoDB" id="5505386at2"/>
<proteinExistence type="predicted"/>
<feature type="compositionally biased region" description="Low complexity" evidence="1">
    <location>
        <begin position="191"/>
        <end position="210"/>
    </location>
</feature>
<feature type="compositionally biased region" description="Low complexity" evidence="1">
    <location>
        <begin position="35"/>
        <end position="46"/>
    </location>
</feature>
<dbReference type="PROSITE" id="PS51257">
    <property type="entry name" value="PROKAR_LIPOPROTEIN"/>
    <property type="match status" value="1"/>
</dbReference>
<gene>
    <name evidence="3" type="ORF">DN745_08460</name>
</gene>